<dbReference type="NCBIfam" id="NF041384">
    <property type="entry name" value="YHS_seleno_dom"/>
    <property type="match status" value="1"/>
</dbReference>
<gene>
    <name evidence="1" type="ORF">SAMN04487910_3141</name>
</gene>
<evidence type="ECO:0000313" key="1">
    <source>
        <dbReference type="EMBL" id="SEL71244.1"/>
    </source>
</evidence>
<proteinExistence type="predicted"/>
<name>A0A1H7SHR2_AQUAM</name>
<protein>
    <recommendedName>
        <fullName evidence="3">YHS domain-containing protein</fullName>
    </recommendedName>
</protein>
<dbReference type="STRING" id="1038014.SAMN04487910_3141"/>
<accession>A0A1H7SHR2</accession>
<sequence>MIQNLKDGIAAQEYDVVSFFDKKPKKGKNSISSFYNEATYYFSTEDNKKRFEESPQSFAPQYGGFCAIAMSEDKQVNPNPKSWEIRDGKLYFFTRLFFGIIDAKRQWIKDPEAKRTLADAAYEKMNS</sequence>
<dbReference type="AlphaFoldDB" id="A0A1H7SHR2"/>
<evidence type="ECO:0000313" key="2">
    <source>
        <dbReference type="Proteomes" id="UP000198521"/>
    </source>
</evidence>
<keyword evidence="2" id="KW-1185">Reference proteome</keyword>
<evidence type="ECO:0008006" key="3">
    <source>
        <dbReference type="Google" id="ProtNLM"/>
    </source>
</evidence>
<dbReference type="OrthoDB" id="344729at2"/>
<organism evidence="1 2">
    <name type="scientific">Aquimarina amphilecti</name>
    <dbReference type="NCBI Taxonomy" id="1038014"/>
    <lineage>
        <taxon>Bacteria</taxon>
        <taxon>Pseudomonadati</taxon>
        <taxon>Bacteroidota</taxon>
        <taxon>Flavobacteriia</taxon>
        <taxon>Flavobacteriales</taxon>
        <taxon>Flavobacteriaceae</taxon>
        <taxon>Aquimarina</taxon>
    </lineage>
</organism>
<dbReference type="EMBL" id="FOAB01000005">
    <property type="protein sequence ID" value="SEL71244.1"/>
    <property type="molecule type" value="Genomic_DNA"/>
</dbReference>
<reference evidence="1 2" key="1">
    <citation type="submission" date="2016-10" db="EMBL/GenBank/DDBJ databases">
        <authorList>
            <person name="de Groot N.N."/>
        </authorList>
    </citation>
    <scope>NUCLEOTIDE SEQUENCE [LARGE SCALE GENOMIC DNA]</scope>
    <source>
        <strain evidence="1 2">DSM 25232</strain>
    </source>
</reference>
<dbReference type="RefSeq" id="WP_091410186.1">
    <property type="nucleotide sequence ID" value="NZ_FOAB01000005.1"/>
</dbReference>
<dbReference type="Proteomes" id="UP000198521">
    <property type="component" value="Unassembled WGS sequence"/>
</dbReference>